<dbReference type="AlphaFoldDB" id="A0A3P5XX07"/>
<dbReference type="PANTHER" id="PTHR40036:SF1">
    <property type="entry name" value="MACROCIN O-METHYLTRANSFERASE"/>
    <property type="match status" value="1"/>
</dbReference>
<protein>
    <submittedName>
        <fullName evidence="1">Macrocin O-methyltransferase</fullName>
        <ecNumber evidence="1">2.1.1.101</ecNumber>
    </submittedName>
</protein>
<dbReference type="Proteomes" id="UP000277498">
    <property type="component" value="Unassembled WGS sequence"/>
</dbReference>
<evidence type="ECO:0000313" key="1">
    <source>
        <dbReference type="EMBL" id="VDC33709.1"/>
    </source>
</evidence>
<keyword evidence="1" id="KW-0808">Transferase</keyword>
<sequence>MAPDPYIELLKKVISGHFHRENGMRINYLLNVAYGAQPFDLGKVLDIRSHASDALARIEADPDEASNYRERIFGFPYSMLGQKRLYNVEAALRIILHEKIPGDILEAGVWRGGACIFARMLLNHLAPDSDRLVWLCDSFEGLPPSEHEADKPHPFHLDLSLRCPLEQVRENFRLFGLDPDHKTRFVRGFFADTLPRLQTGGLSLLRADGDLYISTMDILENLYAQVVPGGFVIIDDYGALEPCRLATDEFRRRLGIRDPIRWIDWTGIYWRKGEAGG</sequence>
<dbReference type="InterPro" id="IPR008884">
    <property type="entry name" value="TylF_MeTrfase"/>
</dbReference>
<dbReference type="Gene3D" id="3.40.50.150">
    <property type="entry name" value="Vaccinia Virus protein VP39"/>
    <property type="match status" value="1"/>
</dbReference>
<dbReference type="RefSeq" id="WP_124088657.1">
    <property type="nucleotide sequence ID" value="NZ_UXAW01000123.1"/>
</dbReference>
<dbReference type="GO" id="GO:0032259">
    <property type="term" value="P:methylation"/>
    <property type="evidence" value="ECO:0007669"/>
    <property type="project" value="UniProtKB-KW"/>
</dbReference>
<organism evidence="1 2">
    <name type="scientific">Pseudogemmobacter humi</name>
    <dbReference type="NCBI Taxonomy" id="2483812"/>
    <lineage>
        <taxon>Bacteria</taxon>
        <taxon>Pseudomonadati</taxon>
        <taxon>Pseudomonadota</taxon>
        <taxon>Alphaproteobacteria</taxon>
        <taxon>Rhodobacterales</taxon>
        <taxon>Paracoccaceae</taxon>
        <taxon>Pseudogemmobacter</taxon>
    </lineage>
</organism>
<gene>
    <name evidence="1" type="primary">tylF</name>
    <name evidence="1" type="ORF">XINFAN_03983</name>
</gene>
<evidence type="ECO:0000313" key="2">
    <source>
        <dbReference type="Proteomes" id="UP000277498"/>
    </source>
</evidence>
<dbReference type="SUPFAM" id="SSF53335">
    <property type="entry name" value="S-adenosyl-L-methionine-dependent methyltransferases"/>
    <property type="match status" value="1"/>
</dbReference>
<dbReference type="Pfam" id="PF05711">
    <property type="entry name" value="TylF"/>
    <property type="match status" value="1"/>
</dbReference>
<keyword evidence="1" id="KW-0489">Methyltransferase</keyword>
<name>A0A3P5XX07_9RHOB</name>
<keyword evidence="2" id="KW-1185">Reference proteome</keyword>
<dbReference type="InterPro" id="IPR029063">
    <property type="entry name" value="SAM-dependent_MTases_sf"/>
</dbReference>
<dbReference type="PANTHER" id="PTHR40036">
    <property type="entry name" value="MACROCIN O-METHYLTRANSFERASE"/>
    <property type="match status" value="1"/>
</dbReference>
<dbReference type="OrthoDB" id="9811332at2"/>
<accession>A0A3P5XX07</accession>
<proteinExistence type="predicted"/>
<reference evidence="1 2" key="1">
    <citation type="submission" date="2018-11" db="EMBL/GenBank/DDBJ databases">
        <authorList>
            <person name="Criscuolo A."/>
        </authorList>
    </citation>
    <scope>NUCLEOTIDE SEQUENCE [LARGE SCALE GENOMIC DNA]</scope>
    <source>
        <strain evidence="1">ACIP111625</strain>
    </source>
</reference>
<dbReference type="EMBL" id="UXAW01000123">
    <property type="protein sequence ID" value="VDC33709.1"/>
    <property type="molecule type" value="Genomic_DNA"/>
</dbReference>
<dbReference type="EC" id="2.1.1.101" evidence="1"/>
<dbReference type="GO" id="GO:0030769">
    <property type="term" value="F:macrocin O-methyltransferase activity"/>
    <property type="evidence" value="ECO:0007669"/>
    <property type="project" value="UniProtKB-EC"/>
</dbReference>